<dbReference type="EMBL" id="JACIBY010000002">
    <property type="protein sequence ID" value="MBB3837375.1"/>
    <property type="molecule type" value="Genomic_DNA"/>
</dbReference>
<accession>A0A7W6EPA1</accession>
<evidence type="ECO:0000313" key="2">
    <source>
        <dbReference type="Proteomes" id="UP000541352"/>
    </source>
</evidence>
<name>A0A7W6EPA1_9BACT</name>
<proteinExistence type="predicted"/>
<protein>
    <submittedName>
        <fullName evidence="1">Uncharacterized protein</fullName>
    </submittedName>
</protein>
<gene>
    <name evidence="1" type="ORF">FHS57_001369</name>
</gene>
<dbReference type="AlphaFoldDB" id="A0A7W6EPA1"/>
<comment type="caution">
    <text evidence="1">The sequence shown here is derived from an EMBL/GenBank/DDBJ whole genome shotgun (WGS) entry which is preliminary data.</text>
</comment>
<evidence type="ECO:0000313" key="1">
    <source>
        <dbReference type="EMBL" id="MBB3837375.1"/>
    </source>
</evidence>
<organism evidence="1 2">
    <name type="scientific">Runella defluvii</name>
    <dbReference type="NCBI Taxonomy" id="370973"/>
    <lineage>
        <taxon>Bacteria</taxon>
        <taxon>Pseudomonadati</taxon>
        <taxon>Bacteroidota</taxon>
        <taxon>Cytophagia</taxon>
        <taxon>Cytophagales</taxon>
        <taxon>Spirosomataceae</taxon>
        <taxon>Runella</taxon>
    </lineage>
</organism>
<keyword evidence="2" id="KW-1185">Reference proteome</keyword>
<sequence length="54" mass="6300">MGASDNPMSVGLTFFYEILRRYTKNKFCTFQIINLTIAVFQKLDDVLKNQPLQK</sequence>
<dbReference type="Proteomes" id="UP000541352">
    <property type="component" value="Unassembled WGS sequence"/>
</dbReference>
<reference evidence="1 2" key="1">
    <citation type="submission" date="2020-08" db="EMBL/GenBank/DDBJ databases">
        <title>Genomic Encyclopedia of Type Strains, Phase IV (KMG-IV): sequencing the most valuable type-strain genomes for metagenomic binning, comparative biology and taxonomic classification.</title>
        <authorList>
            <person name="Goeker M."/>
        </authorList>
    </citation>
    <scope>NUCLEOTIDE SEQUENCE [LARGE SCALE GENOMIC DNA]</scope>
    <source>
        <strain evidence="1 2">DSM 17976</strain>
    </source>
</reference>